<evidence type="ECO:0000259" key="8">
    <source>
        <dbReference type="PROSITE" id="PS50850"/>
    </source>
</evidence>
<keyword evidence="4" id="KW-0769">Symport</keyword>
<protein>
    <recommendedName>
        <fullName evidence="8">Major facilitator superfamily (MFS) profile domain-containing protein</fullName>
    </recommendedName>
</protein>
<evidence type="ECO:0000256" key="5">
    <source>
        <dbReference type="ARBA" id="ARBA00022989"/>
    </source>
</evidence>
<keyword evidence="6 7" id="KW-0472">Membrane</keyword>
<dbReference type="PANTHER" id="PTHR11662:SF399">
    <property type="entry name" value="FI19708P1-RELATED"/>
    <property type="match status" value="1"/>
</dbReference>
<keyword evidence="3 7" id="KW-0812">Transmembrane</keyword>
<sequence>MRPVSLSSCSSEDQCALPIKPVRFGHRHVLLVLAFCGICFMYATRVGLSIAMVAMTAQPVGWQHSDNLSVACPANVPMQQLNVTKRHRTYNWDPKMQGLLHGAFFYGYLLSQIPGAWLSHRIGAKVPFGVSMVAIGVLTIFAPVAADAGVGTFFVFRLAVGFFQGIIFPSITSLWTKWAPPLERGRLLSVTYSGAHLGTVFGMFVAGFLADTHGWESIFFVFGGLCLLWALPWFFIAHDSPAQHPRISARELAYITHSLRSDTCPKPEFISGLAPSSLHRPIPLTAILKTPAFLAVLVVEFGHHWAFYTMTTNLPTYFDHILHLSIRRNGALSAMPYLVRFIVTILAVFLGDYWRTQRTFSPSTLRKIFSNTAFVGSGAALIAVAFVGCNSTQVVALFGAAVGFSGMIYAGYIIGYSEMSPTFGGILIAVGNSSGTVTGIVAPYVVGVLTQGPEGQTVERWQIVFLISAGMYAFITLVYTIFGSAKRQKWDE</sequence>
<evidence type="ECO:0000313" key="10">
    <source>
        <dbReference type="Proteomes" id="UP000186922"/>
    </source>
</evidence>
<comment type="subcellular location">
    <subcellularLocation>
        <location evidence="1">Membrane</location>
        <topology evidence="1">Multi-pass membrane protein</topology>
    </subcellularLocation>
</comment>
<feature type="transmembrane region" description="Helical" evidence="7">
    <location>
        <begin position="99"/>
        <end position="119"/>
    </location>
</feature>
<dbReference type="FunFam" id="1.20.1250.20:FF:000003">
    <property type="entry name" value="Solute carrier family 17 member 3"/>
    <property type="match status" value="1"/>
</dbReference>
<dbReference type="InterPro" id="IPR036259">
    <property type="entry name" value="MFS_trans_sf"/>
</dbReference>
<dbReference type="GO" id="GO:0015293">
    <property type="term" value="F:symporter activity"/>
    <property type="evidence" value="ECO:0007669"/>
    <property type="project" value="UniProtKB-KW"/>
</dbReference>
<reference evidence="9 10" key="1">
    <citation type="journal article" date="2016" name="Nat. Commun.">
        <title>Extremotolerant tardigrade genome and improved radiotolerance of human cultured cells by tardigrade-unique protein.</title>
        <authorList>
            <person name="Hashimoto T."/>
            <person name="Horikawa D.D."/>
            <person name="Saito Y."/>
            <person name="Kuwahara H."/>
            <person name="Kozuka-Hata H."/>
            <person name="Shin-I T."/>
            <person name="Minakuchi Y."/>
            <person name="Ohishi K."/>
            <person name="Motoyama A."/>
            <person name="Aizu T."/>
            <person name="Enomoto A."/>
            <person name="Kondo K."/>
            <person name="Tanaka S."/>
            <person name="Hara Y."/>
            <person name="Koshikawa S."/>
            <person name="Sagara H."/>
            <person name="Miura T."/>
            <person name="Yokobori S."/>
            <person name="Miyagawa K."/>
            <person name="Suzuki Y."/>
            <person name="Kubo T."/>
            <person name="Oyama M."/>
            <person name="Kohara Y."/>
            <person name="Fujiyama A."/>
            <person name="Arakawa K."/>
            <person name="Katayama T."/>
            <person name="Toyoda A."/>
            <person name="Kunieda T."/>
        </authorList>
    </citation>
    <scope>NUCLEOTIDE SEQUENCE [LARGE SCALE GENOMIC DNA]</scope>
    <source>
        <strain evidence="9 10">YOKOZUNA-1</strain>
    </source>
</reference>
<evidence type="ECO:0000313" key="9">
    <source>
        <dbReference type="EMBL" id="GAV06995.1"/>
    </source>
</evidence>
<feature type="transmembrane region" description="Helical" evidence="7">
    <location>
        <begin position="394"/>
        <end position="414"/>
    </location>
</feature>
<evidence type="ECO:0000256" key="1">
    <source>
        <dbReference type="ARBA" id="ARBA00004141"/>
    </source>
</evidence>
<accession>A0A1D1W054</accession>
<keyword evidence="10" id="KW-1185">Reference proteome</keyword>
<feature type="transmembrane region" description="Helical" evidence="7">
    <location>
        <begin position="29"/>
        <end position="55"/>
    </location>
</feature>
<feature type="transmembrane region" description="Helical" evidence="7">
    <location>
        <begin position="126"/>
        <end position="146"/>
    </location>
</feature>
<dbReference type="PROSITE" id="PS50850">
    <property type="entry name" value="MFS"/>
    <property type="match status" value="1"/>
</dbReference>
<feature type="transmembrane region" description="Helical" evidence="7">
    <location>
        <begin position="187"/>
        <end position="209"/>
    </location>
</feature>
<dbReference type="AlphaFoldDB" id="A0A1D1W054"/>
<keyword evidence="5 7" id="KW-1133">Transmembrane helix</keyword>
<feature type="transmembrane region" description="Helical" evidence="7">
    <location>
        <begin position="337"/>
        <end position="356"/>
    </location>
</feature>
<dbReference type="GO" id="GO:0006820">
    <property type="term" value="P:monoatomic anion transport"/>
    <property type="evidence" value="ECO:0007669"/>
    <property type="project" value="TreeGrafter"/>
</dbReference>
<dbReference type="STRING" id="947166.A0A1D1W054"/>
<feature type="domain" description="Major facilitator superfamily (MFS) profile" evidence="8">
    <location>
        <begin position="29"/>
        <end position="487"/>
    </location>
</feature>
<feature type="transmembrane region" description="Helical" evidence="7">
    <location>
        <begin position="152"/>
        <end position="175"/>
    </location>
</feature>
<organism evidence="9 10">
    <name type="scientific">Ramazzottius varieornatus</name>
    <name type="common">Water bear</name>
    <name type="synonym">Tardigrade</name>
    <dbReference type="NCBI Taxonomy" id="947166"/>
    <lineage>
        <taxon>Eukaryota</taxon>
        <taxon>Metazoa</taxon>
        <taxon>Ecdysozoa</taxon>
        <taxon>Tardigrada</taxon>
        <taxon>Eutardigrada</taxon>
        <taxon>Parachela</taxon>
        <taxon>Hypsibioidea</taxon>
        <taxon>Ramazzottiidae</taxon>
        <taxon>Ramazzottius</taxon>
    </lineage>
</organism>
<feature type="transmembrane region" description="Helical" evidence="7">
    <location>
        <begin position="368"/>
        <end position="388"/>
    </location>
</feature>
<feature type="transmembrane region" description="Helical" evidence="7">
    <location>
        <begin position="461"/>
        <end position="482"/>
    </location>
</feature>
<name>A0A1D1W054_RAMVA</name>
<dbReference type="SUPFAM" id="SSF103473">
    <property type="entry name" value="MFS general substrate transporter"/>
    <property type="match status" value="1"/>
</dbReference>
<dbReference type="OrthoDB" id="2985014at2759"/>
<dbReference type="InterPro" id="IPR011701">
    <property type="entry name" value="MFS"/>
</dbReference>
<keyword evidence="2" id="KW-0813">Transport</keyword>
<dbReference type="InterPro" id="IPR020846">
    <property type="entry name" value="MFS_dom"/>
</dbReference>
<comment type="caution">
    <text evidence="9">The sequence shown here is derived from an EMBL/GenBank/DDBJ whole genome shotgun (WGS) entry which is preliminary data.</text>
</comment>
<dbReference type="InterPro" id="IPR050382">
    <property type="entry name" value="MFS_Na/Anion_cotransporter"/>
</dbReference>
<dbReference type="FunFam" id="1.20.1250.20:FF:000423">
    <property type="entry name" value="Putative inorganic phosphate cotransporter-like Protein"/>
    <property type="match status" value="1"/>
</dbReference>
<dbReference type="EMBL" id="BDGG01000014">
    <property type="protein sequence ID" value="GAV06995.1"/>
    <property type="molecule type" value="Genomic_DNA"/>
</dbReference>
<feature type="transmembrane region" description="Helical" evidence="7">
    <location>
        <begin position="426"/>
        <end position="449"/>
    </location>
</feature>
<dbReference type="Proteomes" id="UP000186922">
    <property type="component" value="Unassembled WGS sequence"/>
</dbReference>
<gene>
    <name evidence="9" type="primary">RvY_16895-1</name>
    <name evidence="9" type="synonym">RvY_16895.1</name>
    <name evidence="9" type="ORF">RvY_16895</name>
</gene>
<evidence type="ECO:0000256" key="3">
    <source>
        <dbReference type="ARBA" id="ARBA00022692"/>
    </source>
</evidence>
<evidence type="ECO:0000256" key="6">
    <source>
        <dbReference type="ARBA" id="ARBA00023136"/>
    </source>
</evidence>
<dbReference type="Pfam" id="PF07690">
    <property type="entry name" value="MFS_1"/>
    <property type="match status" value="1"/>
</dbReference>
<dbReference type="PANTHER" id="PTHR11662">
    <property type="entry name" value="SOLUTE CARRIER FAMILY 17"/>
    <property type="match status" value="1"/>
</dbReference>
<evidence type="ECO:0000256" key="4">
    <source>
        <dbReference type="ARBA" id="ARBA00022847"/>
    </source>
</evidence>
<feature type="transmembrane region" description="Helical" evidence="7">
    <location>
        <begin position="215"/>
        <end position="236"/>
    </location>
</feature>
<proteinExistence type="predicted"/>
<dbReference type="Gene3D" id="1.20.1250.20">
    <property type="entry name" value="MFS general substrate transporter like domains"/>
    <property type="match status" value="2"/>
</dbReference>
<dbReference type="GO" id="GO:0016020">
    <property type="term" value="C:membrane"/>
    <property type="evidence" value="ECO:0007669"/>
    <property type="project" value="UniProtKB-SubCell"/>
</dbReference>
<evidence type="ECO:0000256" key="7">
    <source>
        <dbReference type="SAM" id="Phobius"/>
    </source>
</evidence>
<evidence type="ECO:0000256" key="2">
    <source>
        <dbReference type="ARBA" id="ARBA00022448"/>
    </source>
</evidence>